<dbReference type="PANTHER" id="PTHR11808">
    <property type="entry name" value="TRANS-SULFURATION ENZYME FAMILY MEMBER"/>
    <property type="match status" value="1"/>
</dbReference>
<dbReference type="PANTHER" id="PTHR11808:SF15">
    <property type="entry name" value="CYSTATHIONINE GAMMA-LYASE"/>
    <property type="match status" value="1"/>
</dbReference>
<keyword evidence="3 4" id="KW-0663">Pyridoxal phosphate</keyword>
<name>A0A4R3KSU6_9SPHI</name>
<keyword evidence="7" id="KW-1185">Reference proteome</keyword>
<evidence type="ECO:0000256" key="2">
    <source>
        <dbReference type="ARBA" id="ARBA00009077"/>
    </source>
</evidence>
<feature type="modified residue" description="N6-(pyridoxal phosphate)lysine" evidence="4">
    <location>
        <position position="194"/>
    </location>
</feature>
<gene>
    <name evidence="6" type="ORF">EDD80_10365</name>
</gene>
<accession>A0A4R3KSU6</accession>
<dbReference type="RefSeq" id="WP_132128436.1">
    <property type="nucleotide sequence ID" value="NZ_CP042432.1"/>
</dbReference>
<dbReference type="CDD" id="cd00614">
    <property type="entry name" value="CGS_like"/>
    <property type="match status" value="1"/>
</dbReference>
<dbReference type="InterPro" id="IPR054542">
    <property type="entry name" value="Cys_met_metab_PP"/>
</dbReference>
<dbReference type="GO" id="GO:0005737">
    <property type="term" value="C:cytoplasm"/>
    <property type="evidence" value="ECO:0007669"/>
    <property type="project" value="TreeGrafter"/>
</dbReference>
<proteinExistence type="inferred from homology"/>
<protein>
    <submittedName>
        <fullName evidence="6">Cystathionine gamma-synthase</fullName>
    </submittedName>
</protein>
<dbReference type="InterPro" id="IPR015421">
    <property type="entry name" value="PyrdxlP-dep_Trfase_major"/>
</dbReference>
<dbReference type="PROSITE" id="PS00868">
    <property type="entry name" value="CYS_MET_METAB_PP"/>
    <property type="match status" value="1"/>
</dbReference>
<evidence type="ECO:0000256" key="1">
    <source>
        <dbReference type="ARBA" id="ARBA00001933"/>
    </source>
</evidence>
<dbReference type="Gene3D" id="3.40.640.10">
    <property type="entry name" value="Type I PLP-dependent aspartate aminotransferase-like (Major domain)"/>
    <property type="match status" value="1"/>
</dbReference>
<reference evidence="6 7" key="1">
    <citation type="submission" date="2019-03" db="EMBL/GenBank/DDBJ databases">
        <title>Genomic Encyclopedia of Type Strains, Phase IV (KMG-IV): sequencing the most valuable type-strain genomes for metagenomic binning, comparative biology and taxonomic classification.</title>
        <authorList>
            <person name="Goeker M."/>
        </authorList>
    </citation>
    <scope>NUCLEOTIDE SEQUENCE [LARGE SCALE GENOMIC DNA]</scope>
    <source>
        <strain evidence="6 7">DSM 21100</strain>
    </source>
</reference>
<evidence type="ECO:0000313" key="6">
    <source>
        <dbReference type="EMBL" id="TCS88204.1"/>
    </source>
</evidence>
<dbReference type="GO" id="GO:0004123">
    <property type="term" value="F:cystathionine gamma-lyase activity"/>
    <property type="evidence" value="ECO:0007669"/>
    <property type="project" value="TreeGrafter"/>
</dbReference>
<comment type="caution">
    <text evidence="6">The sequence shown here is derived from an EMBL/GenBank/DDBJ whole genome shotgun (WGS) entry which is preliminary data.</text>
</comment>
<dbReference type="Pfam" id="PF01053">
    <property type="entry name" value="Cys_Met_Meta_PP"/>
    <property type="match status" value="1"/>
</dbReference>
<dbReference type="InterPro" id="IPR015424">
    <property type="entry name" value="PyrdxlP-dep_Trfase"/>
</dbReference>
<organism evidence="6 7">
    <name type="scientific">Anseongella ginsenosidimutans</name>
    <dbReference type="NCBI Taxonomy" id="496056"/>
    <lineage>
        <taxon>Bacteria</taxon>
        <taxon>Pseudomonadati</taxon>
        <taxon>Bacteroidota</taxon>
        <taxon>Sphingobacteriia</taxon>
        <taxon>Sphingobacteriales</taxon>
        <taxon>Sphingobacteriaceae</taxon>
        <taxon>Anseongella</taxon>
    </lineage>
</organism>
<evidence type="ECO:0000256" key="4">
    <source>
        <dbReference type="PIRSR" id="PIRSR001434-2"/>
    </source>
</evidence>
<dbReference type="OrthoDB" id="9773476at2"/>
<evidence type="ECO:0000256" key="5">
    <source>
        <dbReference type="RuleBase" id="RU362118"/>
    </source>
</evidence>
<dbReference type="GO" id="GO:0030170">
    <property type="term" value="F:pyridoxal phosphate binding"/>
    <property type="evidence" value="ECO:0007669"/>
    <property type="project" value="InterPro"/>
</dbReference>
<dbReference type="SUPFAM" id="SSF53383">
    <property type="entry name" value="PLP-dependent transferases"/>
    <property type="match status" value="1"/>
</dbReference>
<dbReference type="Gene3D" id="3.90.1150.10">
    <property type="entry name" value="Aspartate Aminotransferase, domain 1"/>
    <property type="match status" value="1"/>
</dbReference>
<dbReference type="InterPro" id="IPR000277">
    <property type="entry name" value="Cys/Met-Metab_PyrdxlP-dep_enz"/>
</dbReference>
<dbReference type="Proteomes" id="UP000295807">
    <property type="component" value="Unassembled WGS sequence"/>
</dbReference>
<dbReference type="GO" id="GO:0019343">
    <property type="term" value="P:cysteine biosynthetic process via cystathionine"/>
    <property type="evidence" value="ECO:0007669"/>
    <property type="project" value="TreeGrafter"/>
</dbReference>
<dbReference type="InterPro" id="IPR015422">
    <property type="entry name" value="PyrdxlP-dep_Trfase_small"/>
</dbReference>
<sequence length="371" mass="40669">MKIDTLAIHAGSDPADASAGPVIPPLQLSTTFRRDEEGNFSSGYMYTRHGNPTRTALEKCLAALEGGEDAACFSSGSAAAMAVFQALEPGDHVIVPEDMYMGIQNMIREVMTRWQLEFSFVNFDRIRDYLKPRTRLIWIETPSNPLMKVTDIRAVTALAAEKGITTVCDNTFATPVFQRPLELGADLVMHSSTKYMGGHSDVLGGAIICRQRGDFFDRIRQVQTLGGGVLSPFDCYLTLRGIKTLACRMRVHDANAMQLAGWLAAHPQVEKVFHPGLPHHPGHETARSQMSGYGGMLSFLVRGGRAEAMKLINNCRLFTHATSLGGVESLIEHRASQEGPGSLSPENLLRVSTGIENIDDLIEDLERGFHN</sequence>
<dbReference type="PIRSF" id="PIRSF001434">
    <property type="entry name" value="CGS"/>
    <property type="match status" value="1"/>
</dbReference>
<comment type="similarity">
    <text evidence="2 5">Belongs to the trans-sulfuration enzymes family.</text>
</comment>
<dbReference type="GO" id="GO:0019346">
    <property type="term" value="P:transsulfuration"/>
    <property type="evidence" value="ECO:0007669"/>
    <property type="project" value="InterPro"/>
</dbReference>
<comment type="cofactor">
    <cofactor evidence="1 5">
        <name>pyridoxal 5'-phosphate</name>
        <dbReference type="ChEBI" id="CHEBI:597326"/>
    </cofactor>
</comment>
<dbReference type="FunFam" id="3.40.640.10:FF:000009">
    <property type="entry name" value="Cystathionine gamma-synthase homolog"/>
    <property type="match status" value="1"/>
</dbReference>
<dbReference type="AlphaFoldDB" id="A0A4R3KSU6"/>
<evidence type="ECO:0000256" key="3">
    <source>
        <dbReference type="ARBA" id="ARBA00022898"/>
    </source>
</evidence>
<evidence type="ECO:0000313" key="7">
    <source>
        <dbReference type="Proteomes" id="UP000295807"/>
    </source>
</evidence>
<dbReference type="EMBL" id="SMAD01000003">
    <property type="protein sequence ID" value="TCS88204.1"/>
    <property type="molecule type" value="Genomic_DNA"/>
</dbReference>